<feature type="compositionally biased region" description="Polar residues" evidence="1">
    <location>
        <begin position="106"/>
        <end position="118"/>
    </location>
</feature>
<feature type="compositionally biased region" description="Polar residues" evidence="1">
    <location>
        <begin position="50"/>
        <end position="80"/>
    </location>
</feature>
<evidence type="ECO:0000313" key="2">
    <source>
        <dbReference type="EMBL" id="KAF2758073.1"/>
    </source>
</evidence>
<organism evidence="2 3">
    <name type="scientific">Pseudovirgaria hyperparasitica</name>
    <dbReference type="NCBI Taxonomy" id="470096"/>
    <lineage>
        <taxon>Eukaryota</taxon>
        <taxon>Fungi</taxon>
        <taxon>Dikarya</taxon>
        <taxon>Ascomycota</taxon>
        <taxon>Pezizomycotina</taxon>
        <taxon>Dothideomycetes</taxon>
        <taxon>Dothideomycetes incertae sedis</taxon>
        <taxon>Acrospermales</taxon>
        <taxon>Acrospermaceae</taxon>
        <taxon>Pseudovirgaria</taxon>
    </lineage>
</organism>
<feature type="compositionally biased region" description="Low complexity" evidence="1">
    <location>
        <begin position="141"/>
        <end position="150"/>
    </location>
</feature>
<sequence length="246" mass="27324">MASRNNETELENLGQGRSRSRGDGGLFRPPDAHLLRQRSSSASPRRVSGPKTSRSPSRTVSNPLGLHESSSTVRRSSPAFSPSGRPGNDERRHRPDREEFDVGTGASISLSSSAQHGQRANDGRENQWRISQYSGSRDQRASVSPSPQRSQSRDYYDREGGRRMRQHSGSRAYHGSRGRSRVGRSHQSRHHSASDTHITTPHLDGSRREYTSGYGRQRSSMHAVPRDANSRWSRSPSEDSSDCCGC</sequence>
<name>A0A6A6W634_9PEZI</name>
<dbReference type="EMBL" id="ML996572">
    <property type="protein sequence ID" value="KAF2758073.1"/>
    <property type="molecule type" value="Genomic_DNA"/>
</dbReference>
<protein>
    <submittedName>
        <fullName evidence="2">Uncharacterized protein</fullName>
    </submittedName>
</protein>
<feature type="compositionally biased region" description="Basic and acidic residues" evidence="1">
    <location>
        <begin position="87"/>
        <end position="97"/>
    </location>
</feature>
<evidence type="ECO:0000256" key="1">
    <source>
        <dbReference type="SAM" id="MobiDB-lite"/>
    </source>
</evidence>
<reference evidence="2" key="1">
    <citation type="journal article" date="2020" name="Stud. Mycol.">
        <title>101 Dothideomycetes genomes: a test case for predicting lifestyles and emergence of pathogens.</title>
        <authorList>
            <person name="Haridas S."/>
            <person name="Albert R."/>
            <person name="Binder M."/>
            <person name="Bloem J."/>
            <person name="Labutti K."/>
            <person name="Salamov A."/>
            <person name="Andreopoulos B."/>
            <person name="Baker S."/>
            <person name="Barry K."/>
            <person name="Bills G."/>
            <person name="Bluhm B."/>
            <person name="Cannon C."/>
            <person name="Castanera R."/>
            <person name="Culley D."/>
            <person name="Daum C."/>
            <person name="Ezra D."/>
            <person name="Gonzalez J."/>
            <person name="Henrissat B."/>
            <person name="Kuo A."/>
            <person name="Liang C."/>
            <person name="Lipzen A."/>
            <person name="Lutzoni F."/>
            <person name="Magnuson J."/>
            <person name="Mondo S."/>
            <person name="Nolan M."/>
            <person name="Ohm R."/>
            <person name="Pangilinan J."/>
            <person name="Park H.-J."/>
            <person name="Ramirez L."/>
            <person name="Alfaro M."/>
            <person name="Sun H."/>
            <person name="Tritt A."/>
            <person name="Yoshinaga Y."/>
            <person name="Zwiers L.-H."/>
            <person name="Turgeon B."/>
            <person name="Goodwin S."/>
            <person name="Spatafora J."/>
            <person name="Crous P."/>
            <person name="Grigoriev I."/>
        </authorList>
    </citation>
    <scope>NUCLEOTIDE SEQUENCE</scope>
    <source>
        <strain evidence="2">CBS 121739</strain>
    </source>
</reference>
<feature type="compositionally biased region" description="Basic and acidic residues" evidence="1">
    <location>
        <begin position="151"/>
        <end position="162"/>
    </location>
</feature>
<feature type="compositionally biased region" description="Basic residues" evidence="1">
    <location>
        <begin position="163"/>
        <end position="191"/>
    </location>
</feature>
<evidence type="ECO:0000313" key="3">
    <source>
        <dbReference type="Proteomes" id="UP000799437"/>
    </source>
</evidence>
<keyword evidence="3" id="KW-1185">Reference proteome</keyword>
<dbReference type="GeneID" id="54489967"/>
<dbReference type="RefSeq" id="XP_033600524.1">
    <property type="nucleotide sequence ID" value="XM_033748913.1"/>
</dbReference>
<dbReference type="AlphaFoldDB" id="A0A6A6W634"/>
<proteinExistence type="predicted"/>
<gene>
    <name evidence="2" type="ORF">EJ05DRAFT_528544</name>
</gene>
<dbReference type="Proteomes" id="UP000799437">
    <property type="component" value="Unassembled WGS sequence"/>
</dbReference>
<feature type="region of interest" description="Disordered" evidence="1">
    <location>
        <begin position="1"/>
        <end position="246"/>
    </location>
</feature>
<accession>A0A6A6W634</accession>